<sequence length="112" mass="12385">MAAAPGQQWTGASVLGAGWWDPEVNQLRERHSSLFIYFFKITLLVEFQLLLGLARCSGFSLDVVCRLLARGPQSLWHLPRSGANSVARISGFFTTEPPGKPERVVIARTTQT</sequence>
<dbReference type="EMBL" id="CATOBB020001003">
    <property type="protein sequence ID" value="CAM9213956.1"/>
    <property type="molecule type" value="Genomic_DNA"/>
</dbReference>
<proteinExistence type="predicted"/>
<comment type="caution">
    <text evidence="1">The sequence shown here is derived from an EMBL/GenBank/DDBJ whole genome shotgun (WGS) entry which is preliminary data.</text>
</comment>
<protein>
    <submittedName>
        <fullName evidence="1">Uncharacterized protein</fullName>
    </submittedName>
</protein>
<gene>
    <name evidence="1" type="ORF">MRATA1EN22A_LOCUS29965</name>
</gene>
<accession>A0ACB1KHI2</accession>
<evidence type="ECO:0000313" key="1">
    <source>
        <dbReference type="EMBL" id="CAM9213956.1"/>
    </source>
</evidence>
<reference evidence="1" key="1">
    <citation type="submission" date="2025-03" db="EMBL/GenBank/DDBJ databases">
        <authorList>
            <consortium name="ELIXIR-Norway"/>
            <consortium name="Elixir Norway"/>
        </authorList>
    </citation>
    <scope>NUCLEOTIDE SEQUENCE</scope>
</reference>
<evidence type="ECO:0000313" key="2">
    <source>
        <dbReference type="Proteomes" id="UP001162501"/>
    </source>
</evidence>
<name>A0ACB1KHI2_RANTA</name>
<dbReference type="Proteomes" id="UP001162501">
    <property type="component" value="Unassembled WGS sequence"/>
</dbReference>
<organism evidence="1 2">
    <name type="scientific">Rangifer tarandus platyrhynchus</name>
    <name type="common">Svalbard reindeer</name>
    <dbReference type="NCBI Taxonomy" id="3082113"/>
    <lineage>
        <taxon>Eukaryota</taxon>
        <taxon>Metazoa</taxon>
        <taxon>Chordata</taxon>
        <taxon>Craniata</taxon>
        <taxon>Vertebrata</taxon>
        <taxon>Euteleostomi</taxon>
        <taxon>Mammalia</taxon>
        <taxon>Eutheria</taxon>
        <taxon>Laurasiatheria</taxon>
        <taxon>Artiodactyla</taxon>
        <taxon>Ruminantia</taxon>
        <taxon>Pecora</taxon>
        <taxon>Cervidae</taxon>
        <taxon>Odocoileinae</taxon>
        <taxon>Rangifer</taxon>
    </lineage>
</organism>